<evidence type="ECO:0000256" key="6">
    <source>
        <dbReference type="ARBA" id="ARBA00023125"/>
    </source>
</evidence>
<dbReference type="EMBL" id="VJVW01000002">
    <property type="protein sequence ID" value="MUP42057.1"/>
    <property type="molecule type" value="Genomic_DNA"/>
</dbReference>
<dbReference type="GO" id="GO:0003677">
    <property type="term" value="F:DNA binding"/>
    <property type="evidence" value="ECO:0007669"/>
    <property type="project" value="UniProtKB-KW"/>
</dbReference>
<dbReference type="SUPFAM" id="SSF53335">
    <property type="entry name" value="S-adenosyl-L-methionine-dependent methyltransferases"/>
    <property type="match status" value="1"/>
</dbReference>
<evidence type="ECO:0000256" key="2">
    <source>
        <dbReference type="ARBA" id="ARBA00022603"/>
    </source>
</evidence>
<organism evidence="10 11">
    <name type="scientific">Christiangramia aestuarii</name>
    <dbReference type="NCBI Taxonomy" id="1028746"/>
    <lineage>
        <taxon>Bacteria</taxon>
        <taxon>Pseudomonadati</taxon>
        <taxon>Bacteroidota</taxon>
        <taxon>Flavobacteriia</taxon>
        <taxon>Flavobacteriales</taxon>
        <taxon>Flavobacteriaceae</taxon>
        <taxon>Christiangramia</taxon>
    </lineage>
</organism>
<comment type="caution">
    <text evidence="10">The sequence shown here is derived from an EMBL/GenBank/DDBJ whole genome shotgun (WGS) entry which is preliminary data.</text>
</comment>
<evidence type="ECO:0000256" key="7">
    <source>
        <dbReference type="ARBA" id="ARBA00047942"/>
    </source>
</evidence>
<evidence type="ECO:0000256" key="1">
    <source>
        <dbReference type="ARBA" id="ARBA00011900"/>
    </source>
</evidence>
<evidence type="ECO:0000259" key="9">
    <source>
        <dbReference type="Pfam" id="PF12950"/>
    </source>
</evidence>
<name>A0A7K1LMP3_9FLAO</name>
<dbReference type="GO" id="GO:0009307">
    <property type="term" value="P:DNA restriction-modification system"/>
    <property type="evidence" value="ECO:0007669"/>
    <property type="project" value="UniProtKB-KW"/>
</dbReference>
<dbReference type="EC" id="2.1.1.72" evidence="1"/>
<evidence type="ECO:0000256" key="5">
    <source>
        <dbReference type="ARBA" id="ARBA00022747"/>
    </source>
</evidence>
<comment type="catalytic activity">
    <reaction evidence="7">
        <text>a 2'-deoxyadenosine in DNA + S-adenosyl-L-methionine = an N(6)-methyl-2'-deoxyadenosine in DNA + S-adenosyl-L-homocysteine + H(+)</text>
        <dbReference type="Rhea" id="RHEA:15197"/>
        <dbReference type="Rhea" id="RHEA-COMP:12418"/>
        <dbReference type="Rhea" id="RHEA-COMP:12419"/>
        <dbReference type="ChEBI" id="CHEBI:15378"/>
        <dbReference type="ChEBI" id="CHEBI:57856"/>
        <dbReference type="ChEBI" id="CHEBI:59789"/>
        <dbReference type="ChEBI" id="CHEBI:90615"/>
        <dbReference type="ChEBI" id="CHEBI:90616"/>
        <dbReference type="EC" id="2.1.1.72"/>
    </reaction>
</comment>
<gene>
    <name evidence="10" type="ORF">FLP08_05690</name>
</gene>
<dbReference type="InterPro" id="IPR050953">
    <property type="entry name" value="N4_N6_ade-DNA_methylase"/>
</dbReference>
<dbReference type="PANTHER" id="PTHR33841">
    <property type="entry name" value="DNA METHYLTRANSFERASE YEEA-RELATED"/>
    <property type="match status" value="1"/>
</dbReference>
<evidence type="ECO:0000259" key="8">
    <source>
        <dbReference type="Pfam" id="PF07669"/>
    </source>
</evidence>
<dbReference type="Pfam" id="PF12950">
    <property type="entry name" value="TaqI_C"/>
    <property type="match status" value="1"/>
</dbReference>
<dbReference type="InterPro" id="IPR011639">
    <property type="entry name" value="MethylTrfase_TaqI-like_dom"/>
</dbReference>
<dbReference type="PROSITE" id="PS00092">
    <property type="entry name" value="N6_MTASE"/>
    <property type="match status" value="1"/>
</dbReference>
<dbReference type="InterPro" id="IPR025931">
    <property type="entry name" value="TaqI_C"/>
</dbReference>
<sequence>MNQKELQQLLQQPYTTENWKQLISHVFKNVQLVETPREIPIDDKRVKSLKQYGTVQLNDGKFLALFELTLHDNVNLIRNRVGLNDIVSKYIDQDTTHGVLSIFEQGNEDYRFTFTAHATEFDEEEGEFVEKETDTKRFTYILGKNESCRTAAQRFDELSSKKETADMNAVEKAFSVEKLSKLFFNEYTEQFDKLVKYIKSKPEYYEGVFDEEESAARNFVKIFLGRLVFIKFVEKKGWMGVPAKETGWKNGDYKFLRNQFNKYENKDKFLNEFLNPLFFDALNTGERENDVFELTGTKIPHLSGGLFENEDPHTLEIDFPKGYLEELFEFFDRYNFTIDENDVHDKEVGVDPEMLGHIFENLLEDNKDKGAFYTPKEIVRYMCQESLKEYLKTFLKKQNLWPDDKEGVEESQSLLNNFVEKKEVSSILKWDKPLATALRDVKICDPAIGSGAFPMGLLNEIFRLVKNLHDESPDSVGAIWGMPGKEWQAHRVKLNIIQNSIYGVDIEPGAVNIARLRFWLSLIIDEDEPKPLPHLDFKIITGNSLVSKLGDSVIEIDWGMNSSSGANSIYKEKLQNALRLLIVKENTFFESDFESNLKEEIDHLKIDILIFQLKYNKEAYSNSNTIKLDLGFGLTATEKSNNARIKKKIETFDNLISDLEILKGNPKMMLDFFDWRLSFPEILNQEVVSKVGFDIVIGNPPYMGERKNKKVFIDVQKGFLKKYYLGRMDYFYFFYHLGLDLLKKNGSLIFITTNYFPTAMGAKKLRLDIKNRTSILQIVNFNEAKIFDSAYGQHNVIMQLKKGHHKIACISKTIDYKKFLPSKLLSKVLWSKSDFLCTTNFVQQLSLWEGDENYLRFNGVYNETSNSTPINKILNRIKTSSNFLLKDICTPLIGLESSLDKVFVIDKTEVNSIIFNSNEEQLLKPLFKNSDINKYTVNKNSNRRIFYLHEKIKKIQQFEGIWNYLKKHESLIKGRKGANLKGAYKRGNWWVLNTPRLDMDFEGEKIVTPYRTKELRFAYSNEEWYASRDVYYIVKKKPDVKLLFILGLLNSNLYYNWYYHRGKRKGDTLEIYAKPLKETPILYLENRISNKIVSLVRTIIEEKTKKPSFDETQLQFKIDLLVYKLYDLDFQDVLIVDQDIENKITEYDYKQIFSEYVN</sequence>
<dbReference type="PANTHER" id="PTHR33841:SF1">
    <property type="entry name" value="DNA METHYLTRANSFERASE A"/>
    <property type="match status" value="1"/>
</dbReference>
<proteinExistence type="predicted"/>
<evidence type="ECO:0000313" key="11">
    <source>
        <dbReference type="Proteomes" id="UP000460416"/>
    </source>
</evidence>
<dbReference type="AlphaFoldDB" id="A0A7K1LMP3"/>
<keyword evidence="5" id="KW-0680">Restriction system</keyword>
<feature type="domain" description="TaqI-like C-terminal specificity" evidence="9">
    <location>
        <begin position="925"/>
        <end position="1081"/>
    </location>
</feature>
<protein>
    <recommendedName>
        <fullName evidence="1">site-specific DNA-methyltransferase (adenine-specific)</fullName>
        <ecNumber evidence="1">2.1.1.72</ecNumber>
    </recommendedName>
</protein>
<dbReference type="PRINTS" id="PR00507">
    <property type="entry name" value="N12N6MTFRASE"/>
</dbReference>
<dbReference type="GO" id="GO:0009007">
    <property type="term" value="F:site-specific DNA-methyltransferase (adenine-specific) activity"/>
    <property type="evidence" value="ECO:0007669"/>
    <property type="project" value="UniProtKB-EC"/>
</dbReference>
<dbReference type="Proteomes" id="UP000460416">
    <property type="component" value="Unassembled WGS sequence"/>
</dbReference>
<dbReference type="OrthoDB" id="32195at2"/>
<keyword evidence="6" id="KW-0238">DNA-binding</keyword>
<keyword evidence="11" id="KW-1185">Reference proteome</keyword>
<dbReference type="Pfam" id="PF07669">
    <property type="entry name" value="Eco57I"/>
    <property type="match status" value="1"/>
</dbReference>
<accession>A0A7K1LMP3</accession>
<evidence type="ECO:0000313" key="10">
    <source>
        <dbReference type="EMBL" id="MUP42057.1"/>
    </source>
</evidence>
<dbReference type="InterPro" id="IPR029063">
    <property type="entry name" value="SAM-dependent_MTases_sf"/>
</dbReference>
<dbReference type="Gene3D" id="3.40.50.150">
    <property type="entry name" value="Vaccinia Virus protein VP39"/>
    <property type="match status" value="1"/>
</dbReference>
<dbReference type="RefSeq" id="WP_156274923.1">
    <property type="nucleotide sequence ID" value="NZ_BAABGI010000001.1"/>
</dbReference>
<reference evidence="10 11" key="1">
    <citation type="submission" date="2019-07" db="EMBL/GenBank/DDBJ databases">
        <title>Gramella aestuarii sp. nov., isolated from a tidal flat, and emended description of Gramella echinicola.</title>
        <authorList>
            <person name="Liu L."/>
        </authorList>
    </citation>
    <scope>NUCLEOTIDE SEQUENCE [LARGE SCALE GENOMIC DNA]</scope>
    <source>
        <strain evidence="10 11">BS12</strain>
    </source>
</reference>
<dbReference type="InterPro" id="IPR002052">
    <property type="entry name" value="DNA_methylase_N6_adenine_CS"/>
</dbReference>
<keyword evidence="3" id="KW-0808">Transferase</keyword>
<feature type="domain" description="Type II methyltransferase M.TaqI-like" evidence="8">
    <location>
        <begin position="499"/>
        <end position="787"/>
    </location>
</feature>
<keyword evidence="4" id="KW-0949">S-adenosyl-L-methionine</keyword>
<evidence type="ECO:0000256" key="4">
    <source>
        <dbReference type="ARBA" id="ARBA00022691"/>
    </source>
</evidence>
<dbReference type="GO" id="GO:0032259">
    <property type="term" value="P:methylation"/>
    <property type="evidence" value="ECO:0007669"/>
    <property type="project" value="UniProtKB-KW"/>
</dbReference>
<evidence type="ECO:0000256" key="3">
    <source>
        <dbReference type="ARBA" id="ARBA00022679"/>
    </source>
</evidence>
<keyword evidence="2" id="KW-0489">Methyltransferase</keyword>